<evidence type="ECO:0000256" key="1">
    <source>
        <dbReference type="SAM" id="MobiDB-lite"/>
    </source>
</evidence>
<feature type="region of interest" description="Disordered" evidence="1">
    <location>
        <begin position="1"/>
        <end position="26"/>
    </location>
</feature>
<name>G7YQ04_CLOSI</name>
<keyword evidence="3" id="KW-1185">Reference proteome</keyword>
<reference key="2">
    <citation type="submission" date="2011-10" db="EMBL/GenBank/DDBJ databases">
        <title>The genome and transcriptome sequence of Clonorchis sinensis provide insights into the carcinogenic liver fluke.</title>
        <authorList>
            <person name="Wang X."/>
            <person name="Huang Y."/>
            <person name="Chen W."/>
            <person name="Liu H."/>
            <person name="Guo L."/>
            <person name="Chen Y."/>
            <person name="Luo F."/>
            <person name="Zhou W."/>
            <person name="Sun J."/>
            <person name="Mao Q."/>
            <person name="Liang P."/>
            <person name="Zhou C."/>
            <person name="Tian Y."/>
            <person name="Men J."/>
            <person name="Lv X."/>
            <person name="Huang L."/>
            <person name="Zhou J."/>
            <person name="Hu Y."/>
            <person name="Li R."/>
            <person name="Zhang F."/>
            <person name="Lei H."/>
            <person name="Li X."/>
            <person name="Hu X."/>
            <person name="Liang C."/>
            <person name="Xu J."/>
            <person name="Wu Z."/>
            <person name="Yu X."/>
        </authorList>
    </citation>
    <scope>NUCLEOTIDE SEQUENCE</scope>
    <source>
        <strain>Henan</strain>
    </source>
</reference>
<evidence type="ECO:0000313" key="2">
    <source>
        <dbReference type="EMBL" id="GAA55035.1"/>
    </source>
</evidence>
<dbReference type="EMBL" id="DF143954">
    <property type="protein sequence ID" value="GAA55035.1"/>
    <property type="molecule type" value="Genomic_DNA"/>
</dbReference>
<protein>
    <submittedName>
        <fullName evidence="2">Uncharacterized protein</fullName>
    </submittedName>
</protein>
<dbReference type="Proteomes" id="UP000008909">
    <property type="component" value="Unassembled WGS sequence"/>
</dbReference>
<gene>
    <name evidence="2" type="ORF">CLF_106519</name>
</gene>
<sequence length="384" mass="44508">MPPEGSTRAEKLPGCPSLDRESREAEVGLGPRTFRAVKTDCRQRYPTEIIRIVEVDSGKGKCERKPRILNRLQTVARVLTRSGLRPPLNLRFSRQTGYLWLRWQQFVMTMLSQSPCQLPARYRRFVTCFVADRFLQRNRFHSLATFVWEATALEALLGQAVNFTLFIAVDRKLQWLLALLECRHLHRCTSVTPVSRPESMWFPRGFLNSTYCKHVLVNDTFGNPTVYGSNLKRLQVNRCCKCVRKLRLHILVMSMHVRIGTIYSYTRYLISCRSCSESCNNALPALRKQLRSETFVTRTHTKSLVQQNMFLGFGYDHRTKLVNPEVGGNCIQALHLSRSLLLRRYQVLLHKNSPNCDINNIYCNQHNKNNQTSFRMSYTAVNTL</sequence>
<proteinExistence type="predicted"/>
<organism evidence="2 3">
    <name type="scientific">Clonorchis sinensis</name>
    <name type="common">Chinese liver fluke</name>
    <dbReference type="NCBI Taxonomy" id="79923"/>
    <lineage>
        <taxon>Eukaryota</taxon>
        <taxon>Metazoa</taxon>
        <taxon>Spiralia</taxon>
        <taxon>Lophotrochozoa</taxon>
        <taxon>Platyhelminthes</taxon>
        <taxon>Trematoda</taxon>
        <taxon>Digenea</taxon>
        <taxon>Opisthorchiida</taxon>
        <taxon>Opisthorchiata</taxon>
        <taxon>Opisthorchiidae</taxon>
        <taxon>Clonorchis</taxon>
    </lineage>
</organism>
<dbReference type="AlphaFoldDB" id="G7YQ04"/>
<evidence type="ECO:0000313" key="3">
    <source>
        <dbReference type="Proteomes" id="UP000008909"/>
    </source>
</evidence>
<reference evidence="2" key="1">
    <citation type="journal article" date="2011" name="Genome Biol.">
        <title>The draft genome of the carcinogenic human liver fluke Clonorchis sinensis.</title>
        <authorList>
            <person name="Wang X."/>
            <person name="Chen W."/>
            <person name="Huang Y."/>
            <person name="Sun J."/>
            <person name="Men J."/>
            <person name="Liu H."/>
            <person name="Luo F."/>
            <person name="Guo L."/>
            <person name="Lv X."/>
            <person name="Deng C."/>
            <person name="Zhou C."/>
            <person name="Fan Y."/>
            <person name="Li X."/>
            <person name="Huang L."/>
            <person name="Hu Y."/>
            <person name="Liang C."/>
            <person name="Hu X."/>
            <person name="Xu J."/>
            <person name="Yu X."/>
        </authorList>
    </citation>
    <scope>NUCLEOTIDE SEQUENCE [LARGE SCALE GENOMIC DNA]</scope>
    <source>
        <strain evidence="2">Henan</strain>
    </source>
</reference>
<accession>G7YQ04</accession>